<dbReference type="Proteomes" id="UP000186309">
    <property type="component" value="Chromosome"/>
</dbReference>
<keyword evidence="3" id="KW-1185">Reference proteome</keyword>
<dbReference type="AlphaFoldDB" id="A0A1U7CYW5"/>
<name>A0A1U7CYW5_9BACT</name>
<protein>
    <recommendedName>
        <fullName evidence="4">Lipoprotein</fullName>
    </recommendedName>
</protein>
<dbReference type="EMBL" id="CP019082">
    <property type="protein sequence ID" value="APW64134.1"/>
    <property type="molecule type" value="Genomic_DNA"/>
</dbReference>
<dbReference type="STRING" id="1387353.BSF38_05726"/>
<evidence type="ECO:0000256" key="1">
    <source>
        <dbReference type="SAM" id="MobiDB-lite"/>
    </source>
</evidence>
<gene>
    <name evidence="2" type="ORF">BSF38_05726</name>
</gene>
<evidence type="ECO:0008006" key="4">
    <source>
        <dbReference type="Google" id="ProtNLM"/>
    </source>
</evidence>
<evidence type="ECO:0000313" key="3">
    <source>
        <dbReference type="Proteomes" id="UP000186309"/>
    </source>
</evidence>
<feature type="region of interest" description="Disordered" evidence="1">
    <location>
        <begin position="219"/>
        <end position="256"/>
    </location>
</feature>
<proteinExistence type="predicted"/>
<dbReference type="OrthoDB" id="9834217at2"/>
<feature type="compositionally biased region" description="Pro residues" evidence="1">
    <location>
        <begin position="232"/>
        <end position="244"/>
    </location>
</feature>
<evidence type="ECO:0000313" key="2">
    <source>
        <dbReference type="EMBL" id="APW64134.1"/>
    </source>
</evidence>
<dbReference type="RefSeq" id="WP_076350404.1">
    <property type="nucleotide sequence ID" value="NZ_CP019082.1"/>
</dbReference>
<dbReference type="KEGG" id="pbor:BSF38_05726"/>
<sequence>MRRIIALVMVGISGFSIAGCALPGWYRAVGHFPGIAQSDYAFYDFCGTSSQVFQFSVPQVQSAAVEALADLGFKEIGPGKPGHGDDEGAVVIEATAQDGRPAKITFTPQNAMTNMRITIGPVHAGDEMLSHDVFRRVAINFGTLQRSYMPIEPTLTRRFNPPTVMPERVGSTVGEALEGEALRPEGRGPDVEFSSPVTGTGSGVIPPIFDPYRPTTPYGGGAYPFTPTRDFPNPPNMPYAPWPYEPAGSSDESVPQ</sequence>
<reference evidence="3" key="1">
    <citation type="submission" date="2016-12" db="EMBL/GenBank/DDBJ databases">
        <title>Comparative genomics of four Isosphaeraceae planctomycetes: a common pool of plasmids and glycoside hydrolase genes.</title>
        <authorList>
            <person name="Ivanova A."/>
        </authorList>
    </citation>
    <scope>NUCLEOTIDE SEQUENCE [LARGE SCALE GENOMIC DNA]</scope>
    <source>
        <strain evidence="3">PX4</strain>
    </source>
</reference>
<organism evidence="2 3">
    <name type="scientific">Paludisphaera borealis</name>
    <dbReference type="NCBI Taxonomy" id="1387353"/>
    <lineage>
        <taxon>Bacteria</taxon>
        <taxon>Pseudomonadati</taxon>
        <taxon>Planctomycetota</taxon>
        <taxon>Planctomycetia</taxon>
        <taxon>Isosphaerales</taxon>
        <taxon>Isosphaeraceae</taxon>
        <taxon>Paludisphaera</taxon>
    </lineage>
</organism>
<accession>A0A1U7CYW5</accession>
<dbReference type="PROSITE" id="PS51257">
    <property type="entry name" value="PROKAR_LIPOPROTEIN"/>
    <property type="match status" value="1"/>
</dbReference>